<protein>
    <submittedName>
        <fullName evidence="5">Major facilitator superfamily domain-containing protein</fullName>
    </submittedName>
</protein>
<comment type="caution">
    <text evidence="5">The sequence shown here is derived from an EMBL/GenBank/DDBJ whole genome shotgun (WGS) entry which is preliminary data.</text>
</comment>
<feature type="transmembrane region" description="Helical" evidence="3">
    <location>
        <begin position="222"/>
        <end position="240"/>
    </location>
</feature>
<feature type="transmembrane region" description="Helical" evidence="3">
    <location>
        <begin position="109"/>
        <end position="128"/>
    </location>
</feature>
<evidence type="ECO:0000256" key="2">
    <source>
        <dbReference type="ARBA" id="ARBA00006727"/>
    </source>
</evidence>
<dbReference type="InterPro" id="IPR050327">
    <property type="entry name" value="Proton-linked_MCT"/>
</dbReference>
<keyword evidence="6" id="KW-1185">Reference proteome</keyword>
<feature type="transmembrane region" description="Helical" evidence="3">
    <location>
        <begin position="189"/>
        <end position="210"/>
    </location>
</feature>
<feature type="non-terminal residue" evidence="5">
    <location>
        <position position="1"/>
    </location>
</feature>
<dbReference type="OrthoDB" id="2213137at2759"/>
<dbReference type="PANTHER" id="PTHR11360">
    <property type="entry name" value="MONOCARBOXYLATE TRANSPORTER"/>
    <property type="match status" value="1"/>
</dbReference>
<feature type="transmembrane region" description="Helical" evidence="3">
    <location>
        <begin position="20"/>
        <end position="38"/>
    </location>
</feature>
<feature type="transmembrane region" description="Helical" evidence="3">
    <location>
        <begin position="281"/>
        <end position="305"/>
    </location>
</feature>
<reference evidence="5" key="1">
    <citation type="submission" date="2020-11" db="EMBL/GenBank/DDBJ databases">
        <authorList>
            <consortium name="DOE Joint Genome Institute"/>
            <person name="Ahrendt S."/>
            <person name="Riley R."/>
            <person name="Andreopoulos W."/>
            <person name="Labutti K."/>
            <person name="Pangilinan J."/>
            <person name="Ruiz-Duenas F.J."/>
            <person name="Barrasa J.M."/>
            <person name="Sanchez-Garcia M."/>
            <person name="Camarero S."/>
            <person name="Miyauchi S."/>
            <person name="Serrano A."/>
            <person name="Linde D."/>
            <person name="Babiker R."/>
            <person name="Drula E."/>
            <person name="Ayuso-Fernandez I."/>
            <person name="Pacheco R."/>
            <person name="Padilla G."/>
            <person name="Ferreira P."/>
            <person name="Barriuso J."/>
            <person name="Kellner H."/>
            <person name="Castanera R."/>
            <person name="Alfaro M."/>
            <person name="Ramirez L."/>
            <person name="Pisabarro A.G."/>
            <person name="Kuo A."/>
            <person name="Tritt A."/>
            <person name="Lipzen A."/>
            <person name="He G."/>
            <person name="Yan M."/>
            <person name="Ng V."/>
            <person name="Cullen D."/>
            <person name="Martin F."/>
            <person name="Rosso M.-N."/>
            <person name="Henrissat B."/>
            <person name="Hibbett D."/>
            <person name="Martinez A.T."/>
            <person name="Grigoriev I.V."/>
        </authorList>
    </citation>
    <scope>NUCLEOTIDE SEQUENCE</scope>
    <source>
        <strain evidence="5">AH 40177</strain>
    </source>
</reference>
<keyword evidence="3" id="KW-0812">Transmembrane</keyword>
<comment type="similarity">
    <text evidence="2">Belongs to the major facilitator superfamily. Monocarboxylate porter (TC 2.A.1.13) family.</text>
</comment>
<gene>
    <name evidence="5" type="ORF">BDP27DRAFT_1322351</name>
</gene>
<dbReference type="PROSITE" id="PS50850">
    <property type="entry name" value="MFS"/>
    <property type="match status" value="1"/>
</dbReference>
<organism evidence="5 6">
    <name type="scientific">Rhodocollybia butyracea</name>
    <dbReference type="NCBI Taxonomy" id="206335"/>
    <lineage>
        <taxon>Eukaryota</taxon>
        <taxon>Fungi</taxon>
        <taxon>Dikarya</taxon>
        <taxon>Basidiomycota</taxon>
        <taxon>Agaricomycotina</taxon>
        <taxon>Agaricomycetes</taxon>
        <taxon>Agaricomycetidae</taxon>
        <taxon>Agaricales</taxon>
        <taxon>Marasmiineae</taxon>
        <taxon>Omphalotaceae</taxon>
        <taxon>Rhodocollybia</taxon>
    </lineage>
</organism>
<dbReference type="InterPro" id="IPR011701">
    <property type="entry name" value="MFS"/>
</dbReference>
<evidence type="ECO:0000313" key="6">
    <source>
        <dbReference type="Proteomes" id="UP000772434"/>
    </source>
</evidence>
<dbReference type="Pfam" id="PF07690">
    <property type="entry name" value="MFS_1"/>
    <property type="match status" value="1"/>
</dbReference>
<proteinExistence type="inferred from homology"/>
<feature type="transmembrane region" description="Helical" evidence="3">
    <location>
        <begin position="44"/>
        <end position="64"/>
    </location>
</feature>
<keyword evidence="3" id="KW-0472">Membrane</keyword>
<feature type="transmembrane region" description="Helical" evidence="3">
    <location>
        <begin position="149"/>
        <end position="169"/>
    </location>
</feature>
<feature type="domain" description="Major facilitator superfamily (MFS) profile" evidence="4">
    <location>
        <begin position="1"/>
        <end position="331"/>
    </location>
</feature>
<comment type="subcellular location">
    <subcellularLocation>
        <location evidence="1">Membrane</location>
        <topology evidence="1">Multi-pass membrane protein</topology>
    </subcellularLocation>
</comment>
<dbReference type="EMBL" id="JADNRY010000033">
    <property type="protein sequence ID" value="KAF9071340.1"/>
    <property type="molecule type" value="Genomic_DNA"/>
</dbReference>
<dbReference type="InterPro" id="IPR020846">
    <property type="entry name" value="MFS_dom"/>
</dbReference>
<feature type="transmembrane region" description="Helical" evidence="3">
    <location>
        <begin position="246"/>
        <end position="269"/>
    </location>
</feature>
<dbReference type="AlphaFoldDB" id="A0A9P5U8U5"/>
<accession>A0A9P5U8U5</accession>
<dbReference type="SUPFAM" id="SSF103473">
    <property type="entry name" value="MFS general substrate transporter"/>
    <property type="match status" value="1"/>
</dbReference>
<dbReference type="GO" id="GO:0022857">
    <property type="term" value="F:transmembrane transporter activity"/>
    <property type="evidence" value="ECO:0007669"/>
    <property type="project" value="InterPro"/>
</dbReference>
<evidence type="ECO:0000256" key="3">
    <source>
        <dbReference type="SAM" id="Phobius"/>
    </source>
</evidence>
<sequence>MNGSSYLFGGLGDRFGYKRMIAISCTLAYLCLLASAFATKVYQLFLFQGCLLGISQGIGMPLYYSICSQWFLKKRGLATGIAVSGTGIGGGIETLIMRKLILKIGYRDSMLAFSSAHALIWFFAWFLLKERTHPGLNPAAKKRWLPRKVTGTFFSVTFSMFFGVFGFLTPYYLSTTYTREMVPSLNPDSLLVTVPLIVMNFSLGIGRITAGRLADTFGATNMFFLSFFIGGMLQMVFWTLSRSYAAILTFSILNGLIGSWFMSLLPVVCAKMFGVEGLSTITGFMILANSPGQFAGSSIAAVVLSSSGNNWAAVSLYSGSMQIVGALCILY</sequence>
<dbReference type="PANTHER" id="PTHR11360:SF284">
    <property type="entry name" value="EG:103B4.3 PROTEIN-RELATED"/>
    <property type="match status" value="1"/>
</dbReference>
<dbReference type="InterPro" id="IPR036259">
    <property type="entry name" value="MFS_trans_sf"/>
</dbReference>
<dbReference type="GO" id="GO:0016020">
    <property type="term" value="C:membrane"/>
    <property type="evidence" value="ECO:0007669"/>
    <property type="project" value="UniProtKB-SubCell"/>
</dbReference>
<dbReference type="Proteomes" id="UP000772434">
    <property type="component" value="Unassembled WGS sequence"/>
</dbReference>
<name>A0A9P5U8U5_9AGAR</name>
<keyword evidence="3" id="KW-1133">Transmembrane helix</keyword>
<feature type="transmembrane region" description="Helical" evidence="3">
    <location>
        <begin position="311"/>
        <end position="330"/>
    </location>
</feature>
<evidence type="ECO:0000256" key="1">
    <source>
        <dbReference type="ARBA" id="ARBA00004141"/>
    </source>
</evidence>
<dbReference type="Gene3D" id="1.20.1250.20">
    <property type="entry name" value="MFS general substrate transporter like domains"/>
    <property type="match status" value="1"/>
</dbReference>
<evidence type="ECO:0000259" key="4">
    <source>
        <dbReference type="PROSITE" id="PS50850"/>
    </source>
</evidence>
<evidence type="ECO:0000313" key="5">
    <source>
        <dbReference type="EMBL" id="KAF9071340.1"/>
    </source>
</evidence>